<evidence type="ECO:0000313" key="2">
    <source>
        <dbReference type="Proteomes" id="UP001519504"/>
    </source>
</evidence>
<gene>
    <name evidence="1" type="ORF">G6R29_05200</name>
</gene>
<comment type="caution">
    <text evidence="1">The sequence shown here is derived from an EMBL/GenBank/DDBJ whole genome shotgun (WGS) entry which is preliminary data.</text>
</comment>
<dbReference type="Proteomes" id="UP001519504">
    <property type="component" value="Unassembled WGS sequence"/>
</dbReference>
<keyword evidence="2" id="KW-1185">Reference proteome</keyword>
<organism evidence="1 2">
    <name type="scientific">Fructobacillus broussonetiae</name>
    <dbReference type="NCBI Taxonomy" id="2713173"/>
    <lineage>
        <taxon>Bacteria</taxon>
        <taxon>Bacillati</taxon>
        <taxon>Bacillota</taxon>
        <taxon>Bacilli</taxon>
        <taxon>Lactobacillales</taxon>
        <taxon>Lactobacillaceae</taxon>
        <taxon>Fructobacillus</taxon>
    </lineage>
</organism>
<dbReference type="EMBL" id="JAAMFK010000006">
    <property type="protein sequence ID" value="MBS9339016.1"/>
    <property type="molecule type" value="Genomic_DNA"/>
</dbReference>
<evidence type="ECO:0000313" key="1">
    <source>
        <dbReference type="EMBL" id="MBS9339016.1"/>
    </source>
</evidence>
<dbReference type="RefSeq" id="WP_213809301.1">
    <property type="nucleotide sequence ID" value="NZ_JAAMFK010000006.1"/>
</dbReference>
<name>A0ABS5R2W5_9LACO</name>
<reference evidence="1 2" key="1">
    <citation type="submission" date="2020-02" db="EMBL/GenBank/DDBJ databases">
        <title>Fructobacillus sp. isolated from paper mulberry of Taiwan.</title>
        <authorList>
            <person name="Lin S.-T."/>
        </authorList>
    </citation>
    <scope>NUCLEOTIDE SEQUENCE [LARGE SCALE GENOMIC DNA]</scope>
    <source>
        <strain evidence="1 2">M2-14</strain>
    </source>
</reference>
<sequence>MINLEEARAIVARYNSDYREFMDNATKEERQEVFQYITREANRMQRRVMGLE</sequence>
<proteinExistence type="predicted"/>
<protein>
    <submittedName>
        <fullName evidence="1">Uncharacterized protein</fullName>
    </submittedName>
</protein>
<accession>A0ABS5R2W5</accession>